<evidence type="ECO:0000313" key="1">
    <source>
        <dbReference type="EMBL" id="MED7826798.1"/>
    </source>
</evidence>
<evidence type="ECO:0000313" key="2">
    <source>
        <dbReference type="Proteomes" id="UP001333996"/>
    </source>
</evidence>
<dbReference type="Proteomes" id="UP001333996">
    <property type="component" value="Unassembled WGS sequence"/>
</dbReference>
<reference evidence="1" key="1">
    <citation type="submission" date="2024-01" db="EMBL/GenBank/DDBJ databases">
        <title>First draft genome sequence data of TA4-1, the type strain of Gram-positive actinobacterium Streptomyces chiangmaiensis.</title>
        <authorList>
            <person name="Yasawong M."/>
            <person name="Nantapong N."/>
        </authorList>
    </citation>
    <scope>NUCLEOTIDE SEQUENCE</scope>
    <source>
        <strain evidence="1">TA4-1</strain>
    </source>
</reference>
<proteinExistence type="predicted"/>
<protein>
    <submittedName>
        <fullName evidence="1">Uncharacterized protein</fullName>
    </submittedName>
</protein>
<organism evidence="1 2">
    <name type="scientific">Streptomyces chiangmaiensis</name>
    <dbReference type="NCBI Taxonomy" id="766497"/>
    <lineage>
        <taxon>Bacteria</taxon>
        <taxon>Bacillati</taxon>
        <taxon>Actinomycetota</taxon>
        <taxon>Actinomycetes</taxon>
        <taxon>Kitasatosporales</taxon>
        <taxon>Streptomycetaceae</taxon>
        <taxon>Streptomyces</taxon>
    </lineage>
</organism>
<dbReference type="EMBL" id="JAYWVC010000181">
    <property type="protein sequence ID" value="MED7826798.1"/>
    <property type="molecule type" value="Genomic_DNA"/>
</dbReference>
<dbReference type="RefSeq" id="WP_329511191.1">
    <property type="nucleotide sequence ID" value="NZ_BAAAYZ010000232.1"/>
</dbReference>
<comment type="caution">
    <text evidence="1">The sequence shown here is derived from an EMBL/GenBank/DDBJ whole genome shotgun (WGS) entry which is preliminary data.</text>
</comment>
<name>A0ABU7FS47_9ACTN</name>
<accession>A0ABU7FS47</accession>
<sequence>MNDRIEPSARELSYLLAAVLEAIAIPHPATVGDSEVHDRILLDRVMDARIALEGVLQQGDDPGWAADYLRARLAENPATGYRTEGGPVSTREPLYGAAADRVRDRLRDVDTAVRVLAAVMPDAIRAGLQKVMPDRYTPELADQIAADVIARLTAELGDAR</sequence>
<keyword evidence="2" id="KW-1185">Reference proteome</keyword>
<gene>
    <name evidence="1" type="ORF">VXC91_33880</name>
</gene>